<dbReference type="InterPro" id="IPR029021">
    <property type="entry name" value="Prot-tyrosine_phosphatase-like"/>
</dbReference>
<comment type="caution">
    <text evidence="2">The sequence shown here is derived from an EMBL/GenBank/DDBJ whole genome shotgun (WGS) entry which is preliminary data.</text>
</comment>
<proteinExistence type="predicted"/>
<dbReference type="EMBL" id="SJPY01000006">
    <property type="protein sequence ID" value="TWU38704.1"/>
    <property type="molecule type" value="Genomic_DNA"/>
</dbReference>
<dbReference type="InterPro" id="IPR000340">
    <property type="entry name" value="Dual-sp_phosphatase_cat-dom"/>
</dbReference>
<dbReference type="RefSeq" id="WP_146601046.1">
    <property type="nucleotide sequence ID" value="NZ_SJPY01000006.1"/>
</dbReference>
<dbReference type="SUPFAM" id="SSF52799">
    <property type="entry name" value="(Phosphotyrosine protein) phosphatases II"/>
    <property type="match status" value="1"/>
</dbReference>
<feature type="domain" description="Dual specificity phosphatase catalytic" evidence="1">
    <location>
        <begin position="22"/>
        <end position="120"/>
    </location>
</feature>
<dbReference type="Pfam" id="PF00782">
    <property type="entry name" value="DSPc"/>
    <property type="match status" value="1"/>
</dbReference>
<evidence type="ECO:0000313" key="3">
    <source>
        <dbReference type="Proteomes" id="UP000315471"/>
    </source>
</evidence>
<keyword evidence="3" id="KW-1185">Reference proteome</keyword>
<accession>A0A5C6DR90</accession>
<protein>
    <recommendedName>
        <fullName evidence="1">Dual specificity phosphatase catalytic domain-containing protein</fullName>
    </recommendedName>
</protein>
<name>A0A5C6DR90_9BACT</name>
<reference evidence="2 3" key="1">
    <citation type="submission" date="2019-02" db="EMBL/GenBank/DDBJ databases">
        <title>Deep-cultivation of Planctomycetes and their phenomic and genomic characterization uncovers novel biology.</title>
        <authorList>
            <person name="Wiegand S."/>
            <person name="Jogler M."/>
            <person name="Boedeker C."/>
            <person name="Pinto D."/>
            <person name="Vollmers J."/>
            <person name="Rivas-Marin E."/>
            <person name="Kohn T."/>
            <person name="Peeters S.H."/>
            <person name="Heuer A."/>
            <person name="Rast P."/>
            <person name="Oberbeckmann S."/>
            <person name="Bunk B."/>
            <person name="Jeske O."/>
            <person name="Meyerdierks A."/>
            <person name="Storesund J.E."/>
            <person name="Kallscheuer N."/>
            <person name="Luecker S."/>
            <person name="Lage O.M."/>
            <person name="Pohl T."/>
            <person name="Merkel B.J."/>
            <person name="Hornburger P."/>
            <person name="Mueller R.-W."/>
            <person name="Bruemmer F."/>
            <person name="Labrenz M."/>
            <person name="Spormann A.M."/>
            <person name="Op Den Camp H."/>
            <person name="Overmann J."/>
            <person name="Amann R."/>
            <person name="Jetten M.S.M."/>
            <person name="Mascher T."/>
            <person name="Medema M.H."/>
            <person name="Devos D.P."/>
            <person name="Kaster A.-K."/>
            <person name="Ovreas L."/>
            <person name="Rohde M."/>
            <person name="Galperin M.Y."/>
            <person name="Jogler C."/>
        </authorList>
    </citation>
    <scope>NUCLEOTIDE SEQUENCE [LARGE SCALE GENOMIC DNA]</scope>
    <source>
        <strain evidence="2 3">Q31b</strain>
    </source>
</reference>
<dbReference type="OrthoDB" id="278239at2"/>
<evidence type="ECO:0000259" key="1">
    <source>
        <dbReference type="Pfam" id="PF00782"/>
    </source>
</evidence>
<dbReference type="AlphaFoldDB" id="A0A5C6DR90"/>
<dbReference type="CDD" id="cd14498">
    <property type="entry name" value="DSP"/>
    <property type="match status" value="1"/>
</dbReference>
<dbReference type="Gene3D" id="3.90.190.10">
    <property type="entry name" value="Protein tyrosine phosphatase superfamily"/>
    <property type="match status" value="1"/>
</dbReference>
<organism evidence="2 3">
    <name type="scientific">Novipirellula aureliae</name>
    <dbReference type="NCBI Taxonomy" id="2527966"/>
    <lineage>
        <taxon>Bacteria</taxon>
        <taxon>Pseudomonadati</taxon>
        <taxon>Planctomycetota</taxon>
        <taxon>Planctomycetia</taxon>
        <taxon>Pirellulales</taxon>
        <taxon>Pirellulaceae</taxon>
        <taxon>Novipirellula</taxon>
    </lineage>
</organism>
<dbReference type="Proteomes" id="UP000315471">
    <property type="component" value="Unassembled WGS sequence"/>
</dbReference>
<sequence>MIRDIFQNRLLISDAVSARDLKSIYDQDIAAVVDLAANEPPAVLGRDIIYCRFPLHDDESNTDEMLTAAIQCLRSLLQNNFRILVACSAGMSRSPTIAAAAISMMSGESLQDCLLSISSQVPHDVSPSLLESVVHICEKLGHDS</sequence>
<gene>
    <name evidence="2" type="ORF">Q31b_37820</name>
</gene>
<evidence type="ECO:0000313" key="2">
    <source>
        <dbReference type="EMBL" id="TWU38704.1"/>
    </source>
</evidence>